<accession>A0ABT4TZQ3</accession>
<reference evidence="2 3" key="1">
    <citation type="submission" date="2023-01" db="EMBL/GenBank/DDBJ databases">
        <title>Draft genome sequence of Nocardiopsis sp. RSe5-2 isolated from halophytes.</title>
        <authorList>
            <person name="Duangmal K."/>
            <person name="Chantavorakit T."/>
        </authorList>
    </citation>
    <scope>NUCLEOTIDE SEQUENCE [LARGE SCALE GENOMIC DNA]</scope>
    <source>
        <strain evidence="2 3">RSe5-2</strain>
    </source>
</reference>
<dbReference type="PANTHER" id="PTHR44846:SF17">
    <property type="entry name" value="GNTR-FAMILY TRANSCRIPTIONAL REGULATOR"/>
    <property type="match status" value="1"/>
</dbReference>
<dbReference type="InterPro" id="IPR028978">
    <property type="entry name" value="Chorismate_lyase_/UTRA_dom_sf"/>
</dbReference>
<organism evidence="2 3">
    <name type="scientific">Nocardiopsis endophytica</name>
    <dbReference type="NCBI Taxonomy" id="3018445"/>
    <lineage>
        <taxon>Bacteria</taxon>
        <taxon>Bacillati</taxon>
        <taxon>Actinomycetota</taxon>
        <taxon>Actinomycetes</taxon>
        <taxon>Streptosporangiales</taxon>
        <taxon>Nocardiopsidaceae</taxon>
        <taxon>Nocardiopsis</taxon>
    </lineage>
</organism>
<feature type="domain" description="UbiC transcription regulator-associated" evidence="1">
    <location>
        <begin position="2"/>
        <end position="128"/>
    </location>
</feature>
<dbReference type="SUPFAM" id="SSF64288">
    <property type="entry name" value="Chorismate lyase-like"/>
    <property type="match status" value="1"/>
</dbReference>
<dbReference type="Pfam" id="PF07702">
    <property type="entry name" value="UTRA"/>
    <property type="match status" value="1"/>
</dbReference>
<comment type="caution">
    <text evidence="2">The sequence shown here is derived from an EMBL/GenBank/DDBJ whole genome shotgun (WGS) entry which is preliminary data.</text>
</comment>
<dbReference type="Gene3D" id="3.40.1410.10">
    <property type="entry name" value="Chorismate lyase-like"/>
    <property type="match status" value="1"/>
</dbReference>
<sequence>MDKTVPPDDVRRILGLAPGVPVACRRRRYADTSGNPVELATSFVPLEVAGEWVWRTDTGPGGIYARLADQGWAPARFREEVRTRPPTASEAELFRTQHAVADVVRTAFADDGSPVEVARLVLAGHRHVLSYAYSA</sequence>
<dbReference type="EMBL" id="JAQFWQ010000011">
    <property type="protein sequence ID" value="MDA2810183.1"/>
    <property type="molecule type" value="Genomic_DNA"/>
</dbReference>
<dbReference type="RefSeq" id="WP_270684177.1">
    <property type="nucleotide sequence ID" value="NZ_JAQFWQ010000011.1"/>
</dbReference>
<name>A0ABT4TZQ3_9ACTN</name>
<dbReference type="InterPro" id="IPR011663">
    <property type="entry name" value="UTRA"/>
</dbReference>
<dbReference type="SMART" id="SM00866">
    <property type="entry name" value="UTRA"/>
    <property type="match status" value="1"/>
</dbReference>
<evidence type="ECO:0000313" key="2">
    <source>
        <dbReference type="EMBL" id="MDA2810183.1"/>
    </source>
</evidence>
<proteinExistence type="predicted"/>
<evidence type="ECO:0000259" key="1">
    <source>
        <dbReference type="SMART" id="SM00866"/>
    </source>
</evidence>
<evidence type="ECO:0000313" key="3">
    <source>
        <dbReference type="Proteomes" id="UP001527866"/>
    </source>
</evidence>
<protein>
    <submittedName>
        <fullName evidence="2">UTRA domain-containing protein</fullName>
    </submittedName>
</protein>
<keyword evidence="3" id="KW-1185">Reference proteome</keyword>
<dbReference type="Proteomes" id="UP001527866">
    <property type="component" value="Unassembled WGS sequence"/>
</dbReference>
<gene>
    <name evidence="2" type="ORF">O4J56_05990</name>
</gene>
<dbReference type="InterPro" id="IPR050679">
    <property type="entry name" value="Bact_HTH_transcr_reg"/>
</dbReference>
<dbReference type="PANTHER" id="PTHR44846">
    <property type="entry name" value="MANNOSYL-D-GLYCERATE TRANSPORT/METABOLISM SYSTEM REPRESSOR MNGR-RELATED"/>
    <property type="match status" value="1"/>
</dbReference>